<evidence type="ECO:0000256" key="20">
    <source>
        <dbReference type="SAM" id="MobiDB-lite"/>
    </source>
</evidence>
<evidence type="ECO:0000256" key="19">
    <source>
        <dbReference type="PROSITE-ProRule" id="PRU00352"/>
    </source>
</evidence>
<accession>A0ABD1K152</accession>
<reference evidence="24 25" key="1">
    <citation type="submission" date="2024-09" db="EMBL/GenBank/DDBJ databases">
        <title>A chromosome-level genome assembly of Gray's grenadier anchovy, Coilia grayii.</title>
        <authorList>
            <person name="Fu Z."/>
        </authorList>
    </citation>
    <scope>NUCLEOTIDE SEQUENCE [LARGE SCALE GENOMIC DNA]</scope>
    <source>
        <strain evidence="24">G4</strain>
        <tissue evidence="24">Muscle</tissue>
    </source>
</reference>
<dbReference type="SUPFAM" id="SSF101912">
    <property type="entry name" value="Sema domain"/>
    <property type="match status" value="1"/>
</dbReference>
<feature type="transmembrane region" description="Helical" evidence="21">
    <location>
        <begin position="647"/>
        <end position="671"/>
    </location>
</feature>
<keyword evidence="10 21" id="KW-1133">Transmembrane helix</keyword>
<evidence type="ECO:0000256" key="4">
    <source>
        <dbReference type="ARBA" id="ARBA00022475"/>
    </source>
</evidence>
<dbReference type="PANTHER" id="PTHR11036">
    <property type="entry name" value="SEMAPHORIN"/>
    <property type="match status" value="1"/>
</dbReference>
<evidence type="ECO:0000256" key="8">
    <source>
        <dbReference type="ARBA" id="ARBA00022782"/>
    </source>
</evidence>
<evidence type="ECO:0000256" key="5">
    <source>
        <dbReference type="ARBA" id="ARBA00022553"/>
    </source>
</evidence>
<evidence type="ECO:0000256" key="7">
    <source>
        <dbReference type="ARBA" id="ARBA00022729"/>
    </source>
</evidence>
<comment type="subcellular location">
    <subcellularLocation>
        <location evidence="1">Cell membrane</location>
        <topology evidence="1">Single-pass type I membrane protein</topology>
    </subcellularLocation>
</comment>
<evidence type="ECO:0000256" key="17">
    <source>
        <dbReference type="ARBA" id="ARBA00079635"/>
    </source>
</evidence>
<evidence type="ECO:0000259" key="23">
    <source>
        <dbReference type="PROSITE" id="PS51004"/>
    </source>
</evidence>
<comment type="caution">
    <text evidence="19">Lacks conserved residue(s) required for the propagation of feature annotation.</text>
</comment>
<keyword evidence="25" id="KW-1185">Reference proteome</keyword>
<gene>
    <name evidence="24" type="ORF">ACEWY4_012645</name>
</gene>
<keyword evidence="8" id="KW-0221">Differentiation</keyword>
<dbReference type="EMBL" id="JBHFQA010000010">
    <property type="protein sequence ID" value="KAL2092847.1"/>
    <property type="molecule type" value="Genomic_DNA"/>
</dbReference>
<dbReference type="SMART" id="SM00630">
    <property type="entry name" value="Sema"/>
    <property type="match status" value="1"/>
</dbReference>
<evidence type="ECO:0000256" key="9">
    <source>
        <dbReference type="ARBA" id="ARBA00022902"/>
    </source>
</evidence>
<evidence type="ECO:0000256" key="10">
    <source>
        <dbReference type="ARBA" id="ARBA00022989"/>
    </source>
</evidence>
<evidence type="ECO:0000256" key="12">
    <source>
        <dbReference type="ARBA" id="ARBA00023157"/>
    </source>
</evidence>
<dbReference type="GO" id="GO:0005886">
    <property type="term" value="C:plasma membrane"/>
    <property type="evidence" value="ECO:0007669"/>
    <property type="project" value="UniProtKB-SubCell"/>
</dbReference>
<evidence type="ECO:0000313" key="24">
    <source>
        <dbReference type="EMBL" id="KAL2092847.1"/>
    </source>
</evidence>
<feature type="region of interest" description="Disordered" evidence="20">
    <location>
        <begin position="752"/>
        <end position="774"/>
    </location>
</feature>
<evidence type="ECO:0000313" key="25">
    <source>
        <dbReference type="Proteomes" id="UP001591681"/>
    </source>
</evidence>
<evidence type="ECO:0000256" key="22">
    <source>
        <dbReference type="SAM" id="SignalP"/>
    </source>
</evidence>
<dbReference type="PANTHER" id="PTHR11036:SF12">
    <property type="entry name" value="SEMAPHORIN-6A"/>
    <property type="match status" value="1"/>
</dbReference>
<dbReference type="GO" id="GO:0030154">
    <property type="term" value="P:cell differentiation"/>
    <property type="evidence" value="ECO:0007669"/>
    <property type="project" value="UniProtKB-KW"/>
</dbReference>
<dbReference type="FunFam" id="2.130.10.10:FF:000028">
    <property type="entry name" value="semaphorin-6A isoform X1"/>
    <property type="match status" value="1"/>
</dbReference>
<comment type="subunit">
    <text evidence="15">Active as a homodimer or oligomer. The SEMA6A homodimer interacts with a PLXNA2 homodimer, giving rise to a heterotetramer. Interacts with EVL.</text>
</comment>
<evidence type="ECO:0000256" key="16">
    <source>
        <dbReference type="ARBA" id="ARBA00074111"/>
    </source>
</evidence>
<dbReference type="AlphaFoldDB" id="A0ABD1K152"/>
<feature type="compositionally biased region" description="Polar residues" evidence="20">
    <location>
        <begin position="1008"/>
        <end position="1018"/>
    </location>
</feature>
<evidence type="ECO:0000256" key="21">
    <source>
        <dbReference type="SAM" id="Phobius"/>
    </source>
</evidence>
<evidence type="ECO:0000256" key="18">
    <source>
        <dbReference type="ARBA" id="ARBA00080740"/>
    </source>
</evidence>
<keyword evidence="7 22" id="KW-0732">Signal</keyword>
<feature type="chain" id="PRO_5044791548" description="Semaphorin-6A" evidence="22">
    <location>
        <begin position="19"/>
        <end position="1018"/>
    </location>
</feature>
<feature type="region of interest" description="Disordered" evidence="20">
    <location>
        <begin position="936"/>
        <end position="964"/>
    </location>
</feature>
<keyword evidence="12" id="KW-1015">Disulfide bond</keyword>
<keyword evidence="11 21" id="KW-0472">Membrane</keyword>
<comment type="caution">
    <text evidence="24">The sequence shown here is derived from an EMBL/GenBank/DDBJ whole genome shotgun (WGS) entry which is preliminary data.</text>
</comment>
<evidence type="ECO:0000256" key="15">
    <source>
        <dbReference type="ARBA" id="ARBA00063062"/>
    </source>
</evidence>
<dbReference type="InterPro" id="IPR027231">
    <property type="entry name" value="Semaphorin"/>
</dbReference>
<organism evidence="24 25">
    <name type="scientific">Coilia grayii</name>
    <name type="common">Gray's grenadier anchovy</name>
    <dbReference type="NCBI Taxonomy" id="363190"/>
    <lineage>
        <taxon>Eukaryota</taxon>
        <taxon>Metazoa</taxon>
        <taxon>Chordata</taxon>
        <taxon>Craniata</taxon>
        <taxon>Vertebrata</taxon>
        <taxon>Euteleostomi</taxon>
        <taxon>Actinopterygii</taxon>
        <taxon>Neopterygii</taxon>
        <taxon>Teleostei</taxon>
        <taxon>Clupei</taxon>
        <taxon>Clupeiformes</taxon>
        <taxon>Clupeoidei</taxon>
        <taxon>Engraulidae</taxon>
        <taxon>Coilinae</taxon>
        <taxon>Coilia</taxon>
    </lineage>
</organism>
<evidence type="ECO:0000256" key="11">
    <source>
        <dbReference type="ARBA" id="ARBA00023136"/>
    </source>
</evidence>
<sequence length="1018" mass="112359">MRSEAWLLSLTLLQVAGAGFPEDTEPISISHGNYTRQYPAFVGHKPGRNNTQRHKLDIQLIVIMNRTLYIAARDHIYSVDVDMANSEEIFFSKKLTWKSRQADVDTCRMKGKHKDECHNFIKVFLQQNEETLFVCGTNAFNPACRTYTTDALDVLGEEISGMARCPYDAKHANVALFADGKLYSATVTDFLAIDAVIYRSLGDSPTLRTVKHDSKWLKEPFFVQAVDYGDFIYFFFREIAMEYNSMGKVVFPRVARVCKNDRGGSQRVLEKQWTSFLKARLNCSIPGDSHFYFNILQAVTNVVHVSGRDVVMATFSTPYNSIPGSAVCVYDMADVAAAFTGRFKEQKSPDSTWTPVPEEKVPKPRPGFCAATPLMERYKVSNEFPDDTLNFIKMHPLMDEAVPSIGHRPWFLKTMVRYRLTRIVVDSAAGPYGNHTVVFLGSERGIVLKFLAKMTNGLLNDSLFLEELNVYNPDKCSVDGMEDKRIISMQIDSSSHSLFVAFTSCVVKVPLSRCQRHGKCKKSCIASRDPYCGWVSDGACKPLMLNTKWAFEQDVEQGNTDGLGDCQNSFVALNGAPTSPLLTTALAPAAGPLGRGGMVRAAEEEEEPGRDKTDPYMAVPSQTQQDSIGVIRESYQKDRDQMVPVTLLAIAVILAFVMGAVFSGLVVYCVCDQRRRHFETSSSSSTRHEKDLPHSRRGSMNSVTKLTGLFETGSGSSKDPRAAEAILTPLMHNGRLTSKMLIKADQHLDLSALPTPEATPMQPRRKPSRGSREWERNQNLINACAKDLAGLGSPTVIPTDLQLPLRSSPGHIPSVVVLPLPQHQLQAYQHEYVEQPGGGRGAELGPIDDQGATLEYKTMKSPPNVMTLVEDDERDGGGVGMGMLLPPRVPQREASLVVSMPPAVPQMGKRVEAHGHEHHRRGYGLKASAAVLKRHHNTNSSNSSHLARNHSFSRAETPPPAPQRVDSILMTTLSQAGSSYGSLPRCGARLFKPDVPPKPSPASLASSRVKSPSGDSYT</sequence>
<dbReference type="PROSITE" id="PS51004">
    <property type="entry name" value="SEMA"/>
    <property type="match status" value="1"/>
</dbReference>
<comment type="similarity">
    <text evidence="2">Belongs to the semaphorin family.</text>
</comment>
<keyword evidence="4" id="KW-1003">Cell membrane</keyword>
<dbReference type="Gene3D" id="3.30.1680.10">
    <property type="entry name" value="ligand-binding face of the semaphorins, domain 2"/>
    <property type="match status" value="1"/>
</dbReference>
<comment type="function">
    <text evidence="14">Cell surface receptor for PLXNA2 that plays an important role in cell-cell signaling. Required for normal granule cell migration in the developing cerebellum. Promotes reorganization of the actin cytoskeleton and plays an important role in axon guidance in the developing central nervous system. Can act as repulsive axon guidance cue. Has repulsive action towards migrating granular neurons. May play a role in channeling sympathetic axons into the sympathetic chains and controlling the temporal sequence of sympathetic target innervation.</text>
</comment>
<feature type="region of interest" description="Disordered" evidence="20">
    <location>
        <begin position="678"/>
        <end position="703"/>
    </location>
</feature>
<evidence type="ECO:0000256" key="14">
    <source>
        <dbReference type="ARBA" id="ARBA00053495"/>
    </source>
</evidence>
<dbReference type="InterPro" id="IPR036352">
    <property type="entry name" value="Semap_dom_sf"/>
</dbReference>
<evidence type="ECO:0000256" key="1">
    <source>
        <dbReference type="ARBA" id="ARBA00004251"/>
    </source>
</evidence>
<feature type="domain" description="Sema" evidence="23">
    <location>
        <begin position="24"/>
        <end position="511"/>
    </location>
</feature>
<keyword evidence="5" id="KW-0597">Phosphoprotein</keyword>
<keyword evidence="6 21" id="KW-0812">Transmembrane</keyword>
<dbReference type="GO" id="GO:0007399">
    <property type="term" value="P:nervous system development"/>
    <property type="evidence" value="ECO:0007669"/>
    <property type="project" value="UniProtKB-KW"/>
</dbReference>
<dbReference type="Gene3D" id="2.130.10.10">
    <property type="entry name" value="YVTN repeat-like/Quinoprotein amine dehydrogenase"/>
    <property type="match status" value="1"/>
</dbReference>
<evidence type="ECO:0000256" key="2">
    <source>
        <dbReference type="ARBA" id="ARBA00009492"/>
    </source>
</evidence>
<proteinExistence type="inferred from homology"/>
<dbReference type="Pfam" id="PF01403">
    <property type="entry name" value="Sema"/>
    <property type="match status" value="1"/>
</dbReference>
<feature type="signal peptide" evidence="22">
    <location>
        <begin position="1"/>
        <end position="18"/>
    </location>
</feature>
<evidence type="ECO:0000256" key="3">
    <source>
        <dbReference type="ARBA" id="ARBA00022473"/>
    </source>
</evidence>
<evidence type="ECO:0000256" key="6">
    <source>
        <dbReference type="ARBA" id="ARBA00022692"/>
    </source>
</evidence>
<dbReference type="Proteomes" id="UP001591681">
    <property type="component" value="Unassembled WGS sequence"/>
</dbReference>
<protein>
    <recommendedName>
        <fullName evidence="16">Semaphorin-6A</fullName>
    </recommendedName>
    <alternativeName>
        <fullName evidence="18">Semaphorin VIA</fullName>
    </alternativeName>
    <alternativeName>
        <fullName evidence="17">Semaphorin-6A-1</fullName>
    </alternativeName>
</protein>
<name>A0ABD1K152_9TELE</name>
<dbReference type="SUPFAM" id="SSF103575">
    <property type="entry name" value="Plexin repeat"/>
    <property type="match status" value="1"/>
</dbReference>
<dbReference type="FunFam" id="3.30.1680.10:FF:000007">
    <property type="entry name" value="semaphorin-6A isoform X1"/>
    <property type="match status" value="1"/>
</dbReference>
<dbReference type="InterPro" id="IPR015943">
    <property type="entry name" value="WD40/YVTN_repeat-like_dom_sf"/>
</dbReference>
<feature type="region of interest" description="Disordered" evidence="20">
    <location>
        <begin position="977"/>
        <end position="1018"/>
    </location>
</feature>
<keyword evidence="3" id="KW-0217">Developmental protein</keyword>
<dbReference type="InterPro" id="IPR001627">
    <property type="entry name" value="Semap_dom"/>
</dbReference>
<keyword evidence="9" id="KW-0524">Neurogenesis</keyword>
<keyword evidence="13" id="KW-0325">Glycoprotein</keyword>
<evidence type="ECO:0000256" key="13">
    <source>
        <dbReference type="ARBA" id="ARBA00023180"/>
    </source>
</evidence>